<dbReference type="Proteomes" id="UP001153331">
    <property type="component" value="Unassembled WGS sequence"/>
</dbReference>
<protein>
    <submittedName>
        <fullName evidence="1">Uncharacterized protein</fullName>
    </submittedName>
</protein>
<sequence>MCQEAFFLKLINKFHATSCQWAASDEDDKAAALIDLISALRGLFCELQSYMSQGAKALQEQHGGVQHGK</sequence>
<evidence type="ECO:0000313" key="2">
    <source>
        <dbReference type="Proteomes" id="UP001153331"/>
    </source>
</evidence>
<gene>
    <name evidence="1" type="ORF">OPT61_g1086</name>
</gene>
<evidence type="ECO:0000313" key="1">
    <source>
        <dbReference type="EMBL" id="KAJ8117811.1"/>
    </source>
</evidence>
<accession>A0ACC2IRI7</accession>
<organism evidence="1 2">
    <name type="scientific">Boeremia exigua</name>
    <dbReference type="NCBI Taxonomy" id="749465"/>
    <lineage>
        <taxon>Eukaryota</taxon>
        <taxon>Fungi</taxon>
        <taxon>Dikarya</taxon>
        <taxon>Ascomycota</taxon>
        <taxon>Pezizomycotina</taxon>
        <taxon>Dothideomycetes</taxon>
        <taxon>Pleosporomycetidae</taxon>
        <taxon>Pleosporales</taxon>
        <taxon>Pleosporineae</taxon>
        <taxon>Didymellaceae</taxon>
        <taxon>Boeremia</taxon>
    </lineage>
</organism>
<comment type="caution">
    <text evidence="1">The sequence shown here is derived from an EMBL/GenBank/DDBJ whole genome shotgun (WGS) entry which is preliminary data.</text>
</comment>
<name>A0ACC2IRI7_9PLEO</name>
<proteinExistence type="predicted"/>
<dbReference type="EMBL" id="JAPHNI010000040">
    <property type="protein sequence ID" value="KAJ8117811.1"/>
    <property type="molecule type" value="Genomic_DNA"/>
</dbReference>
<keyword evidence="2" id="KW-1185">Reference proteome</keyword>
<reference evidence="1" key="1">
    <citation type="submission" date="2022-11" db="EMBL/GenBank/DDBJ databases">
        <title>Genome Sequence of Boeremia exigua.</title>
        <authorList>
            <person name="Buettner E."/>
        </authorList>
    </citation>
    <scope>NUCLEOTIDE SEQUENCE</scope>
    <source>
        <strain evidence="1">CU02</strain>
    </source>
</reference>